<name>A0A370GXM8_9NOCA</name>
<evidence type="ECO:0008006" key="4">
    <source>
        <dbReference type="Google" id="ProtNLM"/>
    </source>
</evidence>
<keyword evidence="3" id="KW-1185">Reference proteome</keyword>
<protein>
    <recommendedName>
        <fullName evidence="4">DoxX-like protein</fullName>
    </recommendedName>
</protein>
<dbReference type="OrthoDB" id="5738083at2"/>
<keyword evidence="1" id="KW-0472">Membrane</keyword>
<keyword evidence="1" id="KW-0812">Transmembrane</keyword>
<gene>
    <name evidence="2" type="ORF">DFR68_108278</name>
</gene>
<dbReference type="EMBL" id="QQAZ01000008">
    <property type="protein sequence ID" value="RDI48445.1"/>
    <property type="molecule type" value="Genomic_DNA"/>
</dbReference>
<reference evidence="2 3" key="1">
    <citation type="submission" date="2018-07" db="EMBL/GenBank/DDBJ databases">
        <title>Genomic Encyclopedia of Type Strains, Phase IV (KMG-IV): sequencing the most valuable type-strain genomes for metagenomic binning, comparative biology and taxonomic classification.</title>
        <authorList>
            <person name="Goeker M."/>
        </authorList>
    </citation>
    <scope>NUCLEOTIDE SEQUENCE [LARGE SCALE GENOMIC DNA]</scope>
    <source>
        <strain evidence="2 3">DSM 44952</strain>
    </source>
</reference>
<organism evidence="2 3">
    <name type="scientific">Nocardia mexicana</name>
    <dbReference type="NCBI Taxonomy" id="279262"/>
    <lineage>
        <taxon>Bacteria</taxon>
        <taxon>Bacillati</taxon>
        <taxon>Actinomycetota</taxon>
        <taxon>Actinomycetes</taxon>
        <taxon>Mycobacteriales</taxon>
        <taxon>Nocardiaceae</taxon>
        <taxon>Nocardia</taxon>
    </lineage>
</organism>
<dbReference type="RefSeq" id="WP_068022639.1">
    <property type="nucleotide sequence ID" value="NZ_QQAZ01000008.1"/>
</dbReference>
<evidence type="ECO:0000313" key="2">
    <source>
        <dbReference type="EMBL" id="RDI48445.1"/>
    </source>
</evidence>
<keyword evidence="1" id="KW-1133">Transmembrane helix</keyword>
<dbReference type="Proteomes" id="UP000255355">
    <property type="component" value="Unassembled WGS sequence"/>
</dbReference>
<dbReference type="STRING" id="1210089.GCA_001613165_04396"/>
<proteinExistence type="predicted"/>
<sequence>MNRFVTVVTLITAASMIGIGAWCRIDPGSFAQWANWPDHEHFLHDAGVFQIGIGLTMIAALLWRDVIAVVLGGFLIANTLHAYNHAVDHGGGHDSDPWSLLAFSALAVAALLVRLRVLRRRTVPTAVVSKV</sequence>
<feature type="transmembrane region" description="Helical" evidence="1">
    <location>
        <begin position="47"/>
        <end position="63"/>
    </location>
</feature>
<feature type="transmembrane region" description="Helical" evidence="1">
    <location>
        <begin position="98"/>
        <end position="115"/>
    </location>
</feature>
<feature type="transmembrane region" description="Helical" evidence="1">
    <location>
        <begin position="68"/>
        <end position="86"/>
    </location>
</feature>
<accession>A0A370GXM8</accession>
<dbReference type="AlphaFoldDB" id="A0A370GXM8"/>
<comment type="caution">
    <text evidence="2">The sequence shown here is derived from an EMBL/GenBank/DDBJ whole genome shotgun (WGS) entry which is preliminary data.</text>
</comment>
<evidence type="ECO:0000313" key="3">
    <source>
        <dbReference type="Proteomes" id="UP000255355"/>
    </source>
</evidence>
<evidence type="ECO:0000256" key="1">
    <source>
        <dbReference type="SAM" id="Phobius"/>
    </source>
</evidence>